<evidence type="ECO:0000313" key="3">
    <source>
        <dbReference type="Proteomes" id="UP001156831"/>
    </source>
</evidence>
<keyword evidence="3" id="KW-1185">Reference proteome</keyword>
<protein>
    <submittedName>
        <fullName evidence="2">Uncharacterized protein</fullName>
    </submittedName>
</protein>
<keyword evidence="1" id="KW-0812">Transmembrane</keyword>
<gene>
    <name evidence="2" type="ORF">QFW80_03730</name>
</gene>
<evidence type="ECO:0000256" key="1">
    <source>
        <dbReference type="SAM" id="Phobius"/>
    </source>
</evidence>
<dbReference type="RefSeq" id="WP_280599864.1">
    <property type="nucleotide sequence ID" value="NZ_JARXRN010000016.1"/>
</dbReference>
<name>A0ABT6JG21_9GAMM</name>
<proteinExistence type="predicted"/>
<sequence length="174" mass="19585">MTTRRAAVATAPRAAATGRTGPGLIIYAFFGVHMAMFGFSGFAMAYGSDRPDLLFLYLHGGLAITVYLVFYHVIFGRDQVRWMLINAALGVLGIYAQVGWILERFGRRIGDYPWQVHVVPFLYYVLYTFLLRQLLIDLTRSRDRPTRRATVDAIYVVLSLLVYGLLLARTRGGA</sequence>
<feature type="transmembrane region" description="Helical" evidence="1">
    <location>
        <begin position="82"/>
        <end position="102"/>
    </location>
</feature>
<feature type="transmembrane region" description="Helical" evidence="1">
    <location>
        <begin position="114"/>
        <end position="131"/>
    </location>
</feature>
<feature type="transmembrane region" description="Helical" evidence="1">
    <location>
        <begin position="24"/>
        <end position="47"/>
    </location>
</feature>
<accession>A0ABT6JG21</accession>
<comment type="caution">
    <text evidence="2">The sequence shown here is derived from an EMBL/GenBank/DDBJ whole genome shotgun (WGS) entry which is preliminary data.</text>
</comment>
<keyword evidence="1" id="KW-0472">Membrane</keyword>
<reference evidence="2 3" key="1">
    <citation type="submission" date="2023-04" db="EMBL/GenBank/DDBJ databases">
        <title>Luteimonas sp. M1R5S18.</title>
        <authorList>
            <person name="Sun J.-Q."/>
        </authorList>
    </citation>
    <scope>NUCLEOTIDE SEQUENCE [LARGE SCALE GENOMIC DNA]</scope>
    <source>
        <strain evidence="2 3">M1R5S18</strain>
    </source>
</reference>
<evidence type="ECO:0000313" key="2">
    <source>
        <dbReference type="EMBL" id="MDH5829631.1"/>
    </source>
</evidence>
<feature type="transmembrane region" description="Helical" evidence="1">
    <location>
        <begin position="53"/>
        <end position="75"/>
    </location>
</feature>
<feature type="transmembrane region" description="Helical" evidence="1">
    <location>
        <begin position="151"/>
        <end position="168"/>
    </location>
</feature>
<dbReference type="EMBL" id="JARXRN010000016">
    <property type="protein sequence ID" value="MDH5829631.1"/>
    <property type="molecule type" value="Genomic_DNA"/>
</dbReference>
<organism evidence="2 3">
    <name type="scientific">Luteimonas rhizosphaericola</name>
    <dbReference type="NCBI Taxonomy" id="3042024"/>
    <lineage>
        <taxon>Bacteria</taxon>
        <taxon>Pseudomonadati</taxon>
        <taxon>Pseudomonadota</taxon>
        <taxon>Gammaproteobacteria</taxon>
        <taxon>Lysobacterales</taxon>
        <taxon>Lysobacteraceae</taxon>
        <taxon>Luteimonas</taxon>
    </lineage>
</organism>
<keyword evidence="1" id="KW-1133">Transmembrane helix</keyword>
<dbReference type="Proteomes" id="UP001156831">
    <property type="component" value="Unassembled WGS sequence"/>
</dbReference>